<comment type="subcellular location">
    <subcellularLocation>
        <location evidence="1 6">Nucleus</location>
    </subcellularLocation>
</comment>
<reference evidence="8" key="1">
    <citation type="submission" date="2022-10" db="EMBL/GenBank/DDBJ databases">
        <title>Culturing micro-colonial fungi from biological soil crusts in the Mojave desert and describing Neophaeococcomyces mojavensis, and introducing the new genera and species Taxawa tesnikishii.</title>
        <authorList>
            <person name="Kurbessoian T."/>
            <person name="Stajich J.E."/>
        </authorList>
    </citation>
    <scope>NUCLEOTIDE SEQUENCE</scope>
    <source>
        <strain evidence="8">TK_41</strain>
    </source>
</reference>
<dbReference type="AlphaFoldDB" id="A0AA38X7S3"/>
<comment type="subunit">
    <text evidence="6">Component of the Mediator complex.</text>
</comment>
<evidence type="ECO:0000256" key="7">
    <source>
        <dbReference type="SAM" id="MobiDB-lite"/>
    </source>
</evidence>
<evidence type="ECO:0000256" key="4">
    <source>
        <dbReference type="ARBA" id="ARBA00023163"/>
    </source>
</evidence>
<comment type="caution">
    <text evidence="8">The sequence shown here is derived from an EMBL/GenBank/DDBJ whole genome shotgun (WGS) entry which is preliminary data.</text>
</comment>
<keyword evidence="6" id="KW-0010">Activator</keyword>
<protein>
    <recommendedName>
        <fullName evidence="6">Mediator of RNA polymerase II transcription subunit 10</fullName>
    </recommendedName>
    <alternativeName>
        <fullName evidence="6">Mediator complex subunit 10</fullName>
    </alternativeName>
</protein>
<evidence type="ECO:0000313" key="8">
    <source>
        <dbReference type="EMBL" id="KAJ9608437.1"/>
    </source>
</evidence>
<dbReference type="InterPro" id="IPR019145">
    <property type="entry name" value="Mediator_Med10"/>
</dbReference>
<proteinExistence type="inferred from homology"/>
<dbReference type="Proteomes" id="UP001172673">
    <property type="component" value="Unassembled WGS sequence"/>
</dbReference>
<gene>
    <name evidence="8" type="primary">NUT2</name>
    <name evidence="6" type="synonym">MED10</name>
    <name evidence="8" type="ORF">H2200_007425</name>
</gene>
<evidence type="ECO:0000256" key="5">
    <source>
        <dbReference type="ARBA" id="ARBA00023242"/>
    </source>
</evidence>
<keyword evidence="3 6" id="KW-0805">Transcription regulation</keyword>
<feature type="region of interest" description="Disordered" evidence="7">
    <location>
        <begin position="386"/>
        <end position="408"/>
    </location>
</feature>
<evidence type="ECO:0000256" key="1">
    <source>
        <dbReference type="ARBA" id="ARBA00004123"/>
    </source>
</evidence>
<comment type="similarity">
    <text evidence="2 6">Belongs to the Mediator complex subunit 10 family.</text>
</comment>
<evidence type="ECO:0000256" key="3">
    <source>
        <dbReference type="ARBA" id="ARBA00023015"/>
    </source>
</evidence>
<dbReference type="GO" id="GO:0003712">
    <property type="term" value="F:transcription coregulator activity"/>
    <property type="evidence" value="ECO:0007669"/>
    <property type="project" value="InterPro"/>
</dbReference>
<dbReference type="GO" id="GO:0016592">
    <property type="term" value="C:mediator complex"/>
    <property type="evidence" value="ECO:0007669"/>
    <property type="project" value="InterPro"/>
</dbReference>
<evidence type="ECO:0000313" key="9">
    <source>
        <dbReference type="Proteomes" id="UP001172673"/>
    </source>
</evidence>
<dbReference type="Pfam" id="PF09748">
    <property type="entry name" value="Med10"/>
    <property type="match status" value="1"/>
</dbReference>
<keyword evidence="4 6" id="KW-0804">Transcription</keyword>
<keyword evidence="9" id="KW-1185">Reference proteome</keyword>
<feature type="region of interest" description="Disordered" evidence="7">
    <location>
        <begin position="1"/>
        <end position="67"/>
    </location>
</feature>
<name>A0AA38X7S3_9EURO</name>
<keyword evidence="5 6" id="KW-0539">Nucleus</keyword>
<sequence length="408" mass="44602">MEPHKAPTPQRGAASARASDSETANPQAESHSESDQDYGSETANSPSGTWTTTVRAGPKGKRFNNAPNLLVHRHRKTQYSYRTGIRLPKQKLKTWPRYDGKIKDWLKQWSGAFVTFKFPAHRLRSFLLSRQHNILAATSGLPAASSLPSLTPTGLSSFSEADLDPRTPVTAYPSPEGNPTNIQARALQQELLTGTTGSFGLSDQQGLLAPAAATSSGSSIFYSDLGTTFEDLPVSERLIRNSSMGPVRDTSNVHNTIRDVVQNLTEIQIQTHGYLPQTQELLVEKLTDLTQSLAELKRLSSPTESPNNYIHQVAIAPEIVDYVDDGRNPDIFTRDFVEIVQRGNAVINGKQQAFRSFTEIYAQKLKEGIPGVGGQVDRVMRNAGFDVQNESRTNGAAEGDNQATKNGA</sequence>
<evidence type="ECO:0000256" key="6">
    <source>
        <dbReference type="RuleBase" id="RU364146"/>
    </source>
</evidence>
<comment type="function">
    <text evidence="6">Component of the Mediator complex, a coactivator involved in the regulated transcription of nearly all RNA polymerase II-dependent genes. Mediator functions as a bridge to convey information from gene-specific regulatory proteins to the basal RNA polymerase II transcription machinery. Mediator is recruited to promoters by direct interactions with regulatory proteins and serves as a scaffold for the assembly of a functional preinitiation complex with RNA polymerase II and the general transcription factors.</text>
</comment>
<dbReference type="GO" id="GO:0006357">
    <property type="term" value="P:regulation of transcription by RNA polymerase II"/>
    <property type="evidence" value="ECO:0007669"/>
    <property type="project" value="InterPro"/>
</dbReference>
<organism evidence="8 9">
    <name type="scientific">Cladophialophora chaetospira</name>
    <dbReference type="NCBI Taxonomy" id="386627"/>
    <lineage>
        <taxon>Eukaryota</taxon>
        <taxon>Fungi</taxon>
        <taxon>Dikarya</taxon>
        <taxon>Ascomycota</taxon>
        <taxon>Pezizomycotina</taxon>
        <taxon>Eurotiomycetes</taxon>
        <taxon>Chaetothyriomycetidae</taxon>
        <taxon>Chaetothyriales</taxon>
        <taxon>Herpotrichiellaceae</taxon>
        <taxon>Cladophialophora</taxon>
    </lineage>
</organism>
<feature type="compositionally biased region" description="Polar residues" evidence="7">
    <location>
        <begin position="37"/>
        <end position="54"/>
    </location>
</feature>
<evidence type="ECO:0000256" key="2">
    <source>
        <dbReference type="ARBA" id="ARBA00005389"/>
    </source>
</evidence>
<dbReference type="EMBL" id="JAPDRK010000010">
    <property type="protein sequence ID" value="KAJ9608437.1"/>
    <property type="molecule type" value="Genomic_DNA"/>
</dbReference>
<accession>A0AA38X7S3</accession>